<sequence>MLTQEQIQSFEKNGYLVVKQLVTHDDCAKLKKSVEKLIDAWDPQNDTLCTFGTGDDREQSRNRYFLESGDRISFFLEENAVDRKTNKLNSDKHHSLNKIGHALHVLEPQFKKVSFSDKIKAIVRDLNYVKPAICQSMYIFKQPYIGAKVVPHQDGTFLFNNPLKIMGVWIALEDATIKNGCLWFIPGSHKRPINRRYIRNPNEQEFNEGKMLIFKGTEDQYDDKDFVPVEIEAGDGILIHGQAVHKSEQNTSPISRQIYTFHIIETDNSEYSKENWLQTKEPFPLIYDA</sequence>
<keyword evidence="2" id="KW-0479">Metal-binding</keyword>
<dbReference type="AlphaFoldDB" id="A0A813V1T0"/>
<dbReference type="PANTHER" id="PTHR20883">
    <property type="entry name" value="PHYTANOYL-COA DIOXYGENASE DOMAIN CONTAINING 1"/>
    <property type="match status" value="1"/>
</dbReference>
<keyword evidence="3" id="KW-0408">Iron</keyword>
<dbReference type="PANTHER" id="PTHR20883:SF15">
    <property type="entry name" value="PHYTANOYL-COA DIOXYGENASE DOMAIN-CONTAINING PROTEIN 1"/>
    <property type="match status" value="1"/>
</dbReference>
<name>A0A813V1T0_ADIRI</name>
<proteinExistence type="inferred from homology"/>
<protein>
    <recommendedName>
        <fullName evidence="7">Phytanoyl-CoA dioxygenase</fullName>
    </recommendedName>
</protein>
<keyword evidence="6" id="KW-1185">Reference proteome</keyword>
<dbReference type="SUPFAM" id="SSF51197">
    <property type="entry name" value="Clavaminate synthase-like"/>
    <property type="match status" value="1"/>
</dbReference>
<accession>A0A813V1T0</accession>
<organism evidence="5 6">
    <name type="scientific">Adineta ricciae</name>
    <name type="common">Rotifer</name>
    <dbReference type="NCBI Taxonomy" id="249248"/>
    <lineage>
        <taxon>Eukaryota</taxon>
        <taxon>Metazoa</taxon>
        <taxon>Spiralia</taxon>
        <taxon>Gnathifera</taxon>
        <taxon>Rotifera</taxon>
        <taxon>Eurotatoria</taxon>
        <taxon>Bdelloidea</taxon>
        <taxon>Adinetida</taxon>
        <taxon>Adinetidae</taxon>
        <taxon>Adineta</taxon>
    </lineage>
</organism>
<evidence type="ECO:0000313" key="6">
    <source>
        <dbReference type="Proteomes" id="UP000663828"/>
    </source>
</evidence>
<comment type="caution">
    <text evidence="5">The sequence shown here is derived from an EMBL/GenBank/DDBJ whole genome shotgun (WGS) entry which is preliminary data.</text>
</comment>
<gene>
    <name evidence="5" type="ORF">XAT740_LOCUS4765</name>
</gene>
<evidence type="ECO:0000313" key="5">
    <source>
        <dbReference type="EMBL" id="CAF0837011.1"/>
    </source>
</evidence>
<evidence type="ECO:0000256" key="2">
    <source>
        <dbReference type="ARBA" id="ARBA00022723"/>
    </source>
</evidence>
<dbReference type="EMBL" id="CAJNOR010000199">
    <property type="protein sequence ID" value="CAF0837011.1"/>
    <property type="molecule type" value="Genomic_DNA"/>
</dbReference>
<dbReference type="InterPro" id="IPR008775">
    <property type="entry name" value="Phytyl_CoA_dOase-like"/>
</dbReference>
<evidence type="ECO:0008006" key="7">
    <source>
        <dbReference type="Google" id="ProtNLM"/>
    </source>
</evidence>
<reference evidence="5" key="1">
    <citation type="submission" date="2021-02" db="EMBL/GenBank/DDBJ databases">
        <authorList>
            <person name="Nowell W R."/>
        </authorList>
    </citation>
    <scope>NUCLEOTIDE SEQUENCE</scope>
</reference>
<comment type="cofactor">
    <cofactor evidence="1">
        <name>Fe cation</name>
        <dbReference type="ChEBI" id="CHEBI:24875"/>
    </cofactor>
</comment>
<dbReference type="GO" id="GO:0046872">
    <property type="term" value="F:metal ion binding"/>
    <property type="evidence" value="ECO:0007669"/>
    <property type="project" value="UniProtKB-KW"/>
</dbReference>
<dbReference type="Gene3D" id="2.60.120.620">
    <property type="entry name" value="q2cbj1_9rhob like domain"/>
    <property type="match status" value="1"/>
</dbReference>
<evidence type="ECO:0000256" key="4">
    <source>
        <dbReference type="ARBA" id="ARBA00038356"/>
    </source>
</evidence>
<dbReference type="Pfam" id="PF05721">
    <property type="entry name" value="PhyH"/>
    <property type="match status" value="1"/>
</dbReference>
<evidence type="ECO:0000256" key="1">
    <source>
        <dbReference type="ARBA" id="ARBA00001962"/>
    </source>
</evidence>
<evidence type="ECO:0000256" key="3">
    <source>
        <dbReference type="ARBA" id="ARBA00023004"/>
    </source>
</evidence>
<comment type="similarity">
    <text evidence="4">Belongs to the PhyH family. PHYHD1 subfamily.</text>
</comment>
<dbReference type="Proteomes" id="UP000663828">
    <property type="component" value="Unassembled WGS sequence"/>
</dbReference>